<proteinExistence type="predicted"/>
<reference evidence="3" key="1">
    <citation type="submission" date="2015-12" db="EMBL/GenBank/DDBJ databases">
        <authorList>
            <person name="Nair G.R."/>
            <person name="Kaur G."/>
            <person name="Mayilraj S."/>
        </authorList>
    </citation>
    <scope>NUCLEOTIDE SEQUENCE [LARGE SCALE GENOMIC DNA]</scope>
    <source>
        <strain evidence="3">CD08_4</strain>
    </source>
</reference>
<dbReference type="EMBL" id="LQBK01000002">
    <property type="protein sequence ID" value="KUG62096.1"/>
    <property type="molecule type" value="Genomic_DNA"/>
</dbReference>
<comment type="caution">
    <text evidence="2">The sequence shown here is derived from an EMBL/GenBank/DDBJ whole genome shotgun (WGS) entry which is preliminary data.</text>
</comment>
<evidence type="ECO:0000256" key="1">
    <source>
        <dbReference type="SAM" id="MobiDB-lite"/>
    </source>
</evidence>
<accession>A0A0W8IQY8</accession>
<dbReference type="AlphaFoldDB" id="A0A0W8IQY8"/>
<sequence>MDDDAAGRAQADLVRRALEATGIDPGRLWVHYFSIGGEAGELEIEAFLHHSLTLPALQRDLLAHAADELLDDRRPPRIPQASDLLDHDEQDGSEGGQHGGEDEDGTDEP</sequence>
<organism evidence="2 3">
    <name type="scientific">Kocuria rosea subsp. polaris</name>
    <dbReference type="NCBI Taxonomy" id="136273"/>
    <lineage>
        <taxon>Bacteria</taxon>
        <taxon>Bacillati</taxon>
        <taxon>Actinomycetota</taxon>
        <taxon>Actinomycetes</taxon>
        <taxon>Micrococcales</taxon>
        <taxon>Micrococcaceae</taxon>
        <taxon>Kocuria</taxon>
    </lineage>
</organism>
<name>A0A0W8IQY8_KOCRO</name>
<evidence type="ECO:0000313" key="2">
    <source>
        <dbReference type="EMBL" id="KUG62096.1"/>
    </source>
</evidence>
<dbReference type="RefSeq" id="WP_058872478.1">
    <property type="nucleotide sequence ID" value="NZ_LQBK01000002.1"/>
</dbReference>
<protein>
    <submittedName>
        <fullName evidence="2">Uncharacterized protein</fullName>
    </submittedName>
</protein>
<evidence type="ECO:0000313" key="3">
    <source>
        <dbReference type="Proteomes" id="UP000053512"/>
    </source>
</evidence>
<feature type="region of interest" description="Disordered" evidence="1">
    <location>
        <begin position="68"/>
        <end position="109"/>
    </location>
</feature>
<dbReference type="Proteomes" id="UP000053512">
    <property type="component" value="Unassembled WGS sequence"/>
</dbReference>
<gene>
    <name evidence="2" type="ORF">AVL61_03210</name>
</gene>